<reference evidence="2" key="2">
    <citation type="journal article" date="2015" name="Fish Shellfish Immunol.">
        <title>Early steps in the European eel (Anguilla anguilla)-Vibrio vulnificus interaction in the gills: Role of the RtxA13 toxin.</title>
        <authorList>
            <person name="Callol A."/>
            <person name="Pajuelo D."/>
            <person name="Ebbesson L."/>
            <person name="Teles M."/>
            <person name="MacKenzie S."/>
            <person name="Amaro C."/>
        </authorList>
    </citation>
    <scope>NUCLEOTIDE SEQUENCE</scope>
</reference>
<sequence>MYNKTSKSSRVDSRPAIYNWSP</sequence>
<reference evidence="2" key="1">
    <citation type="submission" date="2014-11" db="EMBL/GenBank/DDBJ databases">
        <authorList>
            <person name="Amaro Gonzalez C."/>
        </authorList>
    </citation>
    <scope>NUCLEOTIDE SEQUENCE</scope>
</reference>
<proteinExistence type="predicted"/>
<dbReference type="EMBL" id="GBXM01088479">
    <property type="protein sequence ID" value="JAH20098.1"/>
    <property type="molecule type" value="Transcribed_RNA"/>
</dbReference>
<name>A0A0E9QVF0_ANGAN</name>
<dbReference type="AlphaFoldDB" id="A0A0E9QVF0"/>
<accession>A0A0E9QVF0</accession>
<protein>
    <submittedName>
        <fullName evidence="2">Uncharacterized protein</fullName>
    </submittedName>
</protein>
<evidence type="ECO:0000313" key="2">
    <source>
        <dbReference type="EMBL" id="JAH20098.1"/>
    </source>
</evidence>
<evidence type="ECO:0000256" key="1">
    <source>
        <dbReference type="SAM" id="MobiDB-lite"/>
    </source>
</evidence>
<feature type="region of interest" description="Disordered" evidence="1">
    <location>
        <begin position="1"/>
        <end position="22"/>
    </location>
</feature>
<organism evidence="2">
    <name type="scientific">Anguilla anguilla</name>
    <name type="common">European freshwater eel</name>
    <name type="synonym">Muraena anguilla</name>
    <dbReference type="NCBI Taxonomy" id="7936"/>
    <lineage>
        <taxon>Eukaryota</taxon>
        <taxon>Metazoa</taxon>
        <taxon>Chordata</taxon>
        <taxon>Craniata</taxon>
        <taxon>Vertebrata</taxon>
        <taxon>Euteleostomi</taxon>
        <taxon>Actinopterygii</taxon>
        <taxon>Neopterygii</taxon>
        <taxon>Teleostei</taxon>
        <taxon>Anguilliformes</taxon>
        <taxon>Anguillidae</taxon>
        <taxon>Anguilla</taxon>
    </lineage>
</organism>